<reference evidence="1" key="1">
    <citation type="submission" date="2020-11" db="EMBL/GenBank/DDBJ databases">
        <authorList>
            <person name="Lee S.D."/>
        </authorList>
    </citation>
    <scope>NUCLEOTIDE SEQUENCE</scope>
    <source>
        <strain evidence="1">SAP-2</strain>
    </source>
</reference>
<comment type="caution">
    <text evidence="1">The sequence shown here is derived from an EMBL/GenBank/DDBJ whole genome shotgun (WGS) entry which is preliminary data.</text>
</comment>
<gene>
    <name evidence="1" type="ORF">ITX54_18070</name>
</gene>
<dbReference type="Proteomes" id="UP000705283">
    <property type="component" value="Unassembled WGS sequence"/>
</dbReference>
<sequence length="294" mass="33561">MMNEITWHKNVKYAPGYVSIKNVKNNYTNKTNVAKYVNNVKNTGRLTLINDESYLVNFSRLESREENKTASGYRARQLSTPIKFFTALIAVTLLSGISADAQRFSNNDDGEEGIDNFGAVKWEFDPNYILDQGNKFTQEAELAIGVNTLNKYDNTNAEVKTQESFSETINRMKLYLIKNRLITDLDNTYKDFDDTVFDNREAYETSSPSKQSKITERINGLERAKEGLLALREEFIKIETSVNKSSKTKAGLLISKINVFIDKHDKESNIWLVTQGMKAMCESLRRGIERLKAV</sequence>
<organism evidence="1 2">
    <name type="scientific">Rouxiella silvae</name>
    <dbReference type="NCBI Taxonomy" id="1646373"/>
    <lineage>
        <taxon>Bacteria</taxon>
        <taxon>Pseudomonadati</taxon>
        <taxon>Pseudomonadota</taxon>
        <taxon>Gammaproteobacteria</taxon>
        <taxon>Enterobacterales</taxon>
        <taxon>Yersiniaceae</taxon>
        <taxon>Rouxiella</taxon>
    </lineage>
</organism>
<proteinExistence type="predicted"/>
<name>A0AA40X4L1_9GAMM</name>
<dbReference type="RefSeq" id="WP_139804122.1">
    <property type="nucleotide sequence ID" value="NZ_CBCSCF010000016.1"/>
</dbReference>
<dbReference type="EMBL" id="JADMKS010000007">
    <property type="protein sequence ID" value="MBF6638576.1"/>
    <property type="molecule type" value="Genomic_DNA"/>
</dbReference>
<evidence type="ECO:0000313" key="2">
    <source>
        <dbReference type="Proteomes" id="UP000705283"/>
    </source>
</evidence>
<evidence type="ECO:0000313" key="1">
    <source>
        <dbReference type="EMBL" id="MBF6638576.1"/>
    </source>
</evidence>
<protein>
    <submittedName>
        <fullName evidence="1">Uncharacterized protein</fullName>
    </submittedName>
</protein>
<accession>A0AA40X4L1</accession>
<reference evidence="1" key="2">
    <citation type="submission" date="2022-09" db="EMBL/GenBank/DDBJ databases">
        <title>Rouxiella aceris sp. nov., isolated from tree sap and emended description of the genus Rhouxiella.</title>
        <authorList>
            <person name="Kim I.S."/>
        </authorList>
    </citation>
    <scope>NUCLEOTIDE SEQUENCE</scope>
    <source>
        <strain evidence="1">SAP-2</strain>
    </source>
</reference>
<dbReference type="AlphaFoldDB" id="A0AA40X4L1"/>